<evidence type="ECO:0000313" key="2">
    <source>
        <dbReference type="EMBL" id="AJA50859.1"/>
    </source>
</evidence>
<reference evidence="3 4" key="3">
    <citation type="journal article" name="Genome Announc.">
        <title>Improved Draft Genome Sequence of Clostridium pasteurianum Strain ATCC 6013 (DSM 525) Using a Hybrid Next-Generation Sequencing Approach.</title>
        <authorList>
            <person name="Pyne M.E."/>
            <person name="Utturkar S."/>
            <person name="Brown S.D."/>
            <person name="Moo-Young M."/>
            <person name="Chung D.A."/>
            <person name="Chou C.P."/>
        </authorList>
    </citation>
    <scope>NUCLEOTIDE SEQUENCE [LARGE SCALE GENOMIC DNA]</scope>
    <source>
        <strain evidence="3 4">ATCC 6013</strain>
    </source>
</reference>
<proteinExistence type="predicted"/>
<reference evidence="3" key="2">
    <citation type="submission" date="2015-10" db="EMBL/GenBank/DDBJ databases">
        <title>Improved Draft Genome Sequence of Clostridium pasteurianum Strain ATCC 6013 (DSM 525) Using a Hybrid Next-Generation Sequencing Approach.</title>
        <authorList>
            <person name="Pyne M.E."/>
            <person name="Utturkar S.M."/>
            <person name="Brown S.D."/>
            <person name="Moo-Young M."/>
            <person name="Chung D.A."/>
            <person name="Chou P.C."/>
        </authorList>
    </citation>
    <scope>NUCLEOTIDE SEQUENCE</scope>
    <source>
        <strain evidence="3">ATCC 6013</strain>
    </source>
</reference>
<accession>A0A0H3IZB8</accession>
<name>A0A0H3IZB8_CLOPA</name>
<evidence type="ECO:0000313" key="3">
    <source>
        <dbReference type="EMBL" id="KRU13132.1"/>
    </source>
</evidence>
<dbReference type="KEGG" id="cpae:CPAST_c07710"/>
<evidence type="ECO:0000313" key="4">
    <source>
        <dbReference type="Proteomes" id="UP000028042"/>
    </source>
</evidence>
<reference evidence="2 5" key="1">
    <citation type="journal article" date="2015" name="Genome Announc.">
        <title>Complete Genome Sequence of the Nitrogen-Fixing and Solvent-Producing Clostridium pasteurianum DSM 525.</title>
        <authorList>
            <person name="Poehlein A."/>
            <person name="Grosse-Honebrink A."/>
            <person name="Zhang Y."/>
            <person name="Minton N.P."/>
            <person name="Daniel R."/>
        </authorList>
    </citation>
    <scope>NUCLEOTIDE SEQUENCE [LARGE SCALE GENOMIC DNA]</scope>
    <source>
        <strain evidence="2">DSM 525</strain>
        <strain evidence="5">DSM 525 / ATCC 6013</strain>
    </source>
</reference>
<dbReference type="PATRIC" id="fig|1262449.3.peg.2793"/>
<dbReference type="InterPro" id="IPR025587">
    <property type="entry name" value="DUF4351"/>
</dbReference>
<sequence length="140" mass="16917">MQHENKRLINDWIAEYINNIKDPLYAVIMNVLTEANFDEVLEVYKDMRKVNVNENNREFLLDMMRKLELDKKIREEGKSEIILKLLIKKFKKLPEEYVEKIKKLSNETLEVIAIDIFDMDKIEELEKYFNIFLCLCNRVI</sequence>
<dbReference type="EMBL" id="JPGY02000001">
    <property type="protein sequence ID" value="KRU13132.1"/>
    <property type="molecule type" value="Genomic_DNA"/>
</dbReference>
<dbReference type="GeneID" id="93076367"/>
<protein>
    <recommendedName>
        <fullName evidence="1">DUF4351 domain-containing protein</fullName>
    </recommendedName>
</protein>
<dbReference type="Proteomes" id="UP000028042">
    <property type="component" value="Unassembled WGS sequence"/>
</dbReference>
<gene>
    <name evidence="2" type="ORF">CLPA_c07710</name>
    <name evidence="3" type="ORF">CP6013_02380</name>
</gene>
<dbReference type="Pfam" id="PF14261">
    <property type="entry name" value="DUF4351"/>
    <property type="match status" value="1"/>
</dbReference>
<keyword evidence="5" id="KW-1185">Reference proteome</keyword>
<evidence type="ECO:0000259" key="1">
    <source>
        <dbReference type="Pfam" id="PF14261"/>
    </source>
</evidence>
<dbReference type="RefSeq" id="WP_003446338.1">
    <property type="nucleotide sequence ID" value="NZ_ANZB01000010.1"/>
</dbReference>
<dbReference type="eggNOG" id="COG5464">
    <property type="taxonomic scope" value="Bacteria"/>
</dbReference>
<feature type="domain" description="DUF4351" evidence="1">
    <location>
        <begin position="72"/>
        <end position="129"/>
    </location>
</feature>
<dbReference type="AlphaFoldDB" id="A0A0H3IZB8"/>
<evidence type="ECO:0000313" key="5">
    <source>
        <dbReference type="Proteomes" id="UP000030905"/>
    </source>
</evidence>
<dbReference type="EMBL" id="CP009268">
    <property type="protein sequence ID" value="AJA50859.1"/>
    <property type="molecule type" value="Genomic_DNA"/>
</dbReference>
<organism evidence="2 5">
    <name type="scientific">Clostridium pasteurianum DSM 525 = ATCC 6013</name>
    <dbReference type="NCBI Taxonomy" id="1262449"/>
    <lineage>
        <taxon>Bacteria</taxon>
        <taxon>Bacillati</taxon>
        <taxon>Bacillota</taxon>
        <taxon>Clostridia</taxon>
        <taxon>Eubacteriales</taxon>
        <taxon>Clostridiaceae</taxon>
        <taxon>Clostridium</taxon>
    </lineage>
</organism>
<dbReference type="KEGG" id="cpat:CLPA_c07710"/>
<dbReference type="Proteomes" id="UP000030905">
    <property type="component" value="Chromosome"/>
</dbReference>